<feature type="region of interest" description="Disordered" evidence="1">
    <location>
        <begin position="115"/>
        <end position="146"/>
    </location>
</feature>
<dbReference type="STRING" id="765440.A0A0C3F535"/>
<feature type="compositionally biased region" description="Polar residues" evidence="1">
    <location>
        <begin position="115"/>
        <end position="137"/>
    </location>
</feature>
<name>A0A0C3F535_PILCF</name>
<dbReference type="Gene3D" id="1.10.10.2360">
    <property type="match status" value="1"/>
</dbReference>
<evidence type="ECO:0000313" key="3">
    <source>
        <dbReference type="Proteomes" id="UP000054166"/>
    </source>
</evidence>
<feature type="compositionally biased region" description="Low complexity" evidence="1">
    <location>
        <begin position="151"/>
        <end position="161"/>
    </location>
</feature>
<dbReference type="AlphaFoldDB" id="A0A0C3F535"/>
<accession>A0A0C3F535</accession>
<dbReference type="Proteomes" id="UP000054166">
    <property type="component" value="Unassembled WGS sequence"/>
</dbReference>
<reference evidence="3" key="2">
    <citation type="submission" date="2015-01" db="EMBL/GenBank/DDBJ databases">
        <title>Evolutionary Origins and Diversification of the Mycorrhizal Mutualists.</title>
        <authorList>
            <consortium name="DOE Joint Genome Institute"/>
            <consortium name="Mycorrhizal Genomics Consortium"/>
            <person name="Kohler A."/>
            <person name="Kuo A."/>
            <person name="Nagy L.G."/>
            <person name="Floudas D."/>
            <person name="Copeland A."/>
            <person name="Barry K.W."/>
            <person name="Cichocki N."/>
            <person name="Veneault-Fourrey C."/>
            <person name="LaButti K."/>
            <person name="Lindquist E.A."/>
            <person name="Lipzen A."/>
            <person name="Lundell T."/>
            <person name="Morin E."/>
            <person name="Murat C."/>
            <person name="Riley R."/>
            <person name="Ohm R."/>
            <person name="Sun H."/>
            <person name="Tunlid A."/>
            <person name="Henrissat B."/>
            <person name="Grigoriev I.V."/>
            <person name="Hibbett D.S."/>
            <person name="Martin F."/>
        </authorList>
    </citation>
    <scope>NUCLEOTIDE SEQUENCE [LARGE SCALE GENOMIC DNA]</scope>
    <source>
        <strain evidence="3">F 1598</strain>
    </source>
</reference>
<dbReference type="OrthoDB" id="3797628at2759"/>
<organism evidence="2 3">
    <name type="scientific">Piloderma croceum (strain F 1598)</name>
    <dbReference type="NCBI Taxonomy" id="765440"/>
    <lineage>
        <taxon>Eukaryota</taxon>
        <taxon>Fungi</taxon>
        <taxon>Dikarya</taxon>
        <taxon>Basidiomycota</taxon>
        <taxon>Agaricomycotina</taxon>
        <taxon>Agaricomycetes</taxon>
        <taxon>Agaricomycetidae</taxon>
        <taxon>Atheliales</taxon>
        <taxon>Atheliaceae</taxon>
        <taxon>Piloderma</taxon>
    </lineage>
</organism>
<evidence type="ECO:0000256" key="1">
    <source>
        <dbReference type="SAM" id="MobiDB-lite"/>
    </source>
</evidence>
<feature type="compositionally biased region" description="Low complexity" evidence="1">
    <location>
        <begin position="13"/>
        <end position="31"/>
    </location>
</feature>
<feature type="region of interest" description="Disordered" evidence="1">
    <location>
        <begin position="1"/>
        <end position="73"/>
    </location>
</feature>
<feature type="compositionally biased region" description="Polar residues" evidence="1">
    <location>
        <begin position="1"/>
        <end position="12"/>
    </location>
</feature>
<dbReference type="EMBL" id="KN833052">
    <property type="protein sequence ID" value="KIM75006.1"/>
    <property type="molecule type" value="Genomic_DNA"/>
</dbReference>
<feature type="region of interest" description="Disordered" evidence="1">
    <location>
        <begin position="151"/>
        <end position="170"/>
    </location>
</feature>
<protein>
    <submittedName>
        <fullName evidence="2">Uncharacterized protein</fullName>
    </submittedName>
</protein>
<dbReference type="HOGENOM" id="CLU_1278046_0_0_1"/>
<evidence type="ECO:0000313" key="2">
    <source>
        <dbReference type="EMBL" id="KIM75006.1"/>
    </source>
</evidence>
<proteinExistence type="predicted"/>
<sequence>MFGSNNVQSTWGQQPQQPQQTNSAFGQPSAFGSGGAFGQNQQQQPAANPMFGNLGTPSTTAGTSGGFGAFANTNNPSNTSSTLFGGSKPSTGFGAFGGGGSNTATFGSGGAFGSTANNATPGPSSGTGLFGNTNQTNSTFGSGSGLFGSKPATTTFGTTQTNSSGAFDSVAPVTTGTASTPFSPFGEKDSANSSITLQYQSITAMPSYRGSSFEVR</sequence>
<dbReference type="InParanoid" id="A0A0C3F535"/>
<keyword evidence="3" id="KW-1185">Reference proteome</keyword>
<gene>
    <name evidence="2" type="ORF">PILCRDRAFT_689754</name>
</gene>
<reference evidence="2 3" key="1">
    <citation type="submission" date="2014-04" db="EMBL/GenBank/DDBJ databases">
        <authorList>
            <consortium name="DOE Joint Genome Institute"/>
            <person name="Kuo A."/>
            <person name="Tarkka M."/>
            <person name="Buscot F."/>
            <person name="Kohler A."/>
            <person name="Nagy L.G."/>
            <person name="Floudas D."/>
            <person name="Copeland A."/>
            <person name="Barry K.W."/>
            <person name="Cichocki N."/>
            <person name="Veneault-Fourrey C."/>
            <person name="LaButti K."/>
            <person name="Lindquist E.A."/>
            <person name="Lipzen A."/>
            <person name="Lundell T."/>
            <person name="Morin E."/>
            <person name="Murat C."/>
            <person name="Sun H."/>
            <person name="Tunlid A."/>
            <person name="Henrissat B."/>
            <person name="Grigoriev I.V."/>
            <person name="Hibbett D.S."/>
            <person name="Martin F."/>
            <person name="Nordberg H.P."/>
            <person name="Cantor M.N."/>
            <person name="Hua S.X."/>
        </authorList>
    </citation>
    <scope>NUCLEOTIDE SEQUENCE [LARGE SCALE GENOMIC DNA]</scope>
    <source>
        <strain evidence="2 3">F 1598</strain>
    </source>
</reference>
<feature type="compositionally biased region" description="Low complexity" evidence="1">
    <location>
        <begin position="38"/>
        <end position="62"/>
    </location>
</feature>